<proteinExistence type="predicted"/>
<name>A0A0C9ZPG5_9AGAM</name>
<keyword evidence="2" id="KW-1185">Reference proteome</keyword>
<accession>A0A0C9ZPG5</accession>
<dbReference type="EMBL" id="KN833685">
    <property type="protein sequence ID" value="KIK31236.1"/>
    <property type="molecule type" value="Genomic_DNA"/>
</dbReference>
<gene>
    <name evidence="1" type="ORF">PISMIDRAFT_670244</name>
</gene>
<evidence type="ECO:0000313" key="1">
    <source>
        <dbReference type="EMBL" id="KIK31236.1"/>
    </source>
</evidence>
<evidence type="ECO:0000313" key="2">
    <source>
        <dbReference type="Proteomes" id="UP000054018"/>
    </source>
</evidence>
<sequence length="102" mass="11669">MNVIGYGRGRLAEAGRTRVKIEHDAAQDQLENREGSLMLVLNHHRRNVTPDRDFWHGRWRSSVKVNVDIISRHEVYVLSRSLGGGGDTLPGIRRRMEVCHIS</sequence>
<reference evidence="2" key="2">
    <citation type="submission" date="2015-01" db="EMBL/GenBank/DDBJ databases">
        <title>Evolutionary Origins and Diversification of the Mycorrhizal Mutualists.</title>
        <authorList>
            <consortium name="DOE Joint Genome Institute"/>
            <consortium name="Mycorrhizal Genomics Consortium"/>
            <person name="Kohler A."/>
            <person name="Kuo A."/>
            <person name="Nagy L.G."/>
            <person name="Floudas D."/>
            <person name="Copeland A."/>
            <person name="Barry K.W."/>
            <person name="Cichocki N."/>
            <person name="Veneault-Fourrey C."/>
            <person name="LaButti K."/>
            <person name="Lindquist E.A."/>
            <person name="Lipzen A."/>
            <person name="Lundell T."/>
            <person name="Morin E."/>
            <person name="Murat C."/>
            <person name="Riley R."/>
            <person name="Ohm R."/>
            <person name="Sun H."/>
            <person name="Tunlid A."/>
            <person name="Henrissat B."/>
            <person name="Grigoriev I.V."/>
            <person name="Hibbett D.S."/>
            <person name="Martin F."/>
        </authorList>
    </citation>
    <scope>NUCLEOTIDE SEQUENCE [LARGE SCALE GENOMIC DNA]</scope>
    <source>
        <strain evidence="2">441</strain>
    </source>
</reference>
<dbReference type="Proteomes" id="UP000054018">
    <property type="component" value="Unassembled WGS sequence"/>
</dbReference>
<dbReference type="AlphaFoldDB" id="A0A0C9ZPG5"/>
<organism evidence="1 2">
    <name type="scientific">Pisolithus microcarpus 441</name>
    <dbReference type="NCBI Taxonomy" id="765257"/>
    <lineage>
        <taxon>Eukaryota</taxon>
        <taxon>Fungi</taxon>
        <taxon>Dikarya</taxon>
        <taxon>Basidiomycota</taxon>
        <taxon>Agaricomycotina</taxon>
        <taxon>Agaricomycetes</taxon>
        <taxon>Agaricomycetidae</taxon>
        <taxon>Boletales</taxon>
        <taxon>Sclerodermatineae</taxon>
        <taxon>Pisolithaceae</taxon>
        <taxon>Pisolithus</taxon>
    </lineage>
</organism>
<reference evidence="1 2" key="1">
    <citation type="submission" date="2014-04" db="EMBL/GenBank/DDBJ databases">
        <authorList>
            <consortium name="DOE Joint Genome Institute"/>
            <person name="Kuo A."/>
            <person name="Kohler A."/>
            <person name="Costa M.D."/>
            <person name="Nagy L.G."/>
            <person name="Floudas D."/>
            <person name="Copeland A."/>
            <person name="Barry K.W."/>
            <person name="Cichocki N."/>
            <person name="Veneault-Fourrey C."/>
            <person name="LaButti K."/>
            <person name="Lindquist E.A."/>
            <person name="Lipzen A."/>
            <person name="Lundell T."/>
            <person name="Morin E."/>
            <person name="Murat C."/>
            <person name="Sun H."/>
            <person name="Tunlid A."/>
            <person name="Henrissat B."/>
            <person name="Grigoriev I.V."/>
            <person name="Hibbett D.S."/>
            <person name="Martin F."/>
            <person name="Nordberg H.P."/>
            <person name="Cantor M.N."/>
            <person name="Hua S.X."/>
        </authorList>
    </citation>
    <scope>NUCLEOTIDE SEQUENCE [LARGE SCALE GENOMIC DNA]</scope>
    <source>
        <strain evidence="1 2">441</strain>
    </source>
</reference>
<protein>
    <submittedName>
        <fullName evidence="1">Uncharacterized protein</fullName>
    </submittedName>
</protein>
<dbReference type="HOGENOM" id="CLU_2278545_0_0_1"/>